<proteinExistence type="predicted"/>
<organism evidence="2">
    <name type="scientific">Chrysotila carterae</name>
    <name type="common">Marine alga</name>
    <name type="synonym">Syracosphaera carterae</name>
    <dbReference type="NCBI Taxonomy" id="13221"/>
    <lineage>
        <taxon>Eukaryota</taxon>
        <taxon>Haptista</taxon>
        <taxon>Haptophyta</taxon>
        <taxon>Prymnesiophyceae</taxon>
        <taxon>Isochrysidales</taxon>
        <taxon>Isochrysidaceae</taxon>
        <taxon>Chrysotila</taxon>
    </lineage>
</organism>
<dbReference type="EMBL" id="HBIZ01011869">
    <property type="protein sequence ID" value="CAE0754530.1"/>
    <property type="molecule type" value="Transcribed_RNA"/>
</dbReference>
<feature type="signal peptide" evidence="1">
    <location>
        <begin position="1"/>
        <end position="21"/>
    </location>
</feature>
<gene>
    <name evidence="2" type="ORF">PCAR00345_LOCUS7117</name>
</gene>
<feature type="chain" id="PRO_5030901319" evidence="1">
    <location>
        <begin position="22"/>
        <end position="99"/>
    </location>
</feature>
<keyword evidence="1" id="KW-0732">Signal</keyword>
<reference evidence="2" key="1">
    <citation type="submission" date="2021-01" db="EMBL/GenBank/DDBJ databases">
        <authorList>
            <person name="Corre E."/>
            <person name="Pelletier E."/>
            <person name="Niang G."/>
            <person name="Scheremetjew M."/>
            <person name="Finn R."/>
            <person name="Kale V."/>
            <person name="Holt S."/>
            <person name="Cochrane G."/>
            <person name="Meng A."/>
            <person name="Brown T."/>
            <person name="Cohen L."/>
        </authorList>
    </citation>
    <scope>NUCLEOTIDE SEQUENCE</scope>
    <source>
        <strain evidence="2">CCMP645</strain>
    </source>
</reference>
<sequence length="99" mass="10757">MISLALSMVAHLCLLLAQVSSNLGPISPGFGCEAELVDEIVEELKKRMKTRGDTGQIQRAEQQLHEIAILKGEVANVNAKLDAVLQHLNIAAPQPQKMM</sequence>
<accession>A0A7S4B595</accession>
<name>A0A7S4B595_CHRCT</name>
<evidence type="ECO:0000256" key="1">
    <source>
        <dbReference type="SAM" id="SignalP"/>
    </source>
</evidence>
<dbReference type="AlphaFoldDB" id="A0A7S4B595"/>
<protein>
    <submittedName>
        <fullName evidence="2">Uncharacterized protein</fullName>
    </submittedName>
</protein>
<evidence type="ECO:0000313" key="2">
    <source>
        <dbReference type="EMBL" id="CAE0754530.1"/>
    </source>
</evidence>